<feature type="domain" description="Disintegrin" evidence="18">
    <location>
        <begin position="392"/>
        <end position="478"/>
    </location>
</feature>
<feature type="binding site" evidence="16">
    <location>
        <position position="342"/>
    </location>
    <ligand>
        <name>Zn(2+)</name>
        <dbReference type="ChEBI" id="CHEBI:29105"/>
        <note>catalytic</note>
    </ligand>
</feature>
<evidence type="ECO:0000256" key="13">
    <source>
        <dbReference type="ARBA" id="ARBA00023240"/>
    </source>
</evidence>
<keyword evidence="21" id="KW-1185">Reference proteome</keyword>
<keyword evidence="6" id="KW-0812">Transmembrane</keyword>
<dbReference type="GO" id="GO:0005886">
    <property type="term" value="C:plasma membrane"/>
    <property type="evidence" value="ECO:0000318"/>
    <property type="project" value="GO_Central"/>
</dbReference>
<dbReference type="InterPro" id="IPR018358">
    <property type="entry name" value="Disintegrin_CS"/>
</dbReference>
<keyword evidence="13" id="KW-1199">Hemostasis impairing toxin</keyword>
<sequence>CGRGLTPADIASTFLSPSLRCFHPGADLYPGALYESHAYASYEVTVPRKLTPRDGQQNSRDISYLLQVEGKSHVMHLRQKRNVVPNLFPIFTYSKEGKLQMDYPFIRNDCFYNGFIQDEPHSLVTLSTCLGGLSGLLHLQNETYEIEPVQASVGFQHVVYQLEGKEDDLRIMCGFTKEEQSRQEAMIQSKEILAARGSIGKWWPHTRYADIAIVVEHQRYVKFNKNETLTGIRVLEIIHMTNTFYKPLGVVISIVGLEIWSEKNPIMISSELNVLLDNFNKWRKRTLNDHLPNDAAHLFVHKFYEHAAGLAFIGTICNSQWASAVEIYMSFSVSFFSVIFAHELGHHLGMNHDGEHCTCEQKSCIMAPFPDEVDKNAHCLLTAADPNTIFKLKYCGNKIVEKGEQCDCGSEKPCRRNSCCQSNCKFHSGAVCNVGKCCANCQYRPAGTLCRKKNSVCDLPEYCTGTSELCPEDVYVQDGAPCNDAAYCYHGNCATHKEQCKMIFGKKATVASENCFRLINARGDRFGNCGVKYGTYSKCKASHILCGRIQCDNVEKLPTLEEDSTIIQTIIGNRHCWGTDYHSESEKVDIGAVTDGTPCGTDMLCVDKQCKNLSTLNYDCDIRKCHNRGICNNRRHCHCDYGWGPPYCMGKGYGGSIDSGPILQDRIVYSIWLNSMHVQVDTFKSASIT</sequence>
<dbReference type="Gene3D" id="3.40.390.10">
    <property type="entry name" value="Collagenase (Catalytic Domain)"/>
    <property type="match status" value="1"/>
</dbReference>
<dbReference type="SMART" id="SM00050">
    <property type="entry name" value="DISIN"/>
    <property type="match status" value="1"/>
</dbReference>
<dbReference type="PROSITE" id="PS50026">
    <property type="entry name" value="EGF_3"/>
    <property type="match status" value="1"/>
</dbReference>
<dbReference type="FunFam" id="4.10.70.10:FF:000001">
    <property type="entry name" value="Disintegrin and metalloproteinase domain-containing protein 22"/>
    <property type="match status" value="1"/>
</dbReference>
<dbReference type="InterPro" id="IPR034027">
    <property type="entry name" value="Reprolysin_adamalysin"/>
</dbReference>
<evidence type="ECO:0000256" key="7">
    <source>
        <dbReference type="ARBA" id="ARBA00022723"/>
    </source>
</evidence>
<evidence type="ECO:0000256" key="16">
    <source>
        <dbReference type="PROSITE-ProRule" id="PRU00276"/>
    </source>
</evidence>
<keyword evidence="10" id="KW-1133">Transmembrane helix</keyword>
<keyword evidence="15" id="KW-0245">EGF-like domain</keyword>
<reference evidence="20" key="1">
    <citation type="submission" date="2009-12" db="EMBL/GenBank/DDBJ databases">
        <title>The Genome Sequence of Anolis carolinensis (Green Anole Lizard).</title>
        <authorList>
            <consortium name="The Genome Sequencing Platform"/>
            <person name="Di Palma F."/>
            <person name="Alfoldi J."/>
            <person name="Heiman D."/>
            <person name="Young S."/>
            <person name="Grabherr M."/>
            <person name="Johnson J."/>
            <person name="Lander E.S."/>
            <person name="Lindblad-Toh K."/>
        </authorList>
    </citation>
    <scope>NUCLEOTIDE SEQUENCE [LARGE SCALE GENOMIC DNA]</scope>
    <source>
        <strain evidence="20">JBL SC #1</strain>
    </source>
</reference>
<dbReference type="InterPro" id="IPR000742">
    <property type="entry name" value="EGF"/>
</dbReference>
<comment type="cofactor">
    <cofactor evidence="1">
        <name>Zn(2+)</name>
        <dbReference type="ChEBI" id="CHEBI:29105"/>
    </cofactor>
</comment>
<dbReference type="InterPro" id="IPR006586">
    <property type="entry name" value="ADAM_Cys-rich"/>
</dbReference>
<evidence type="ECO:0000259" key="19">
    <source>
        <dbReference type="PROSITE" id="PS50215"/>
    </source>
</evidence>
<keyword evidence="7 16" id="KW-0479">Metal-binding</keyword>
<keyword evidence="11" id="KW-0472">Membrane</keyword>
<evidence type="ECO:0000256" key="9">
    <source>
        <dbReference type="ARBA" id="ARBA00022833"/>
    </source>
</evidence>
<dbReference type="Gene3D" id="4.10.70.10">
    <property type="entry name" value="Disintegrin domain"/>
    <property type="match status" value="1"/>
</dbReference>
<dbReference type="GO" id="GO:0004222">
    <property type="term" value="F:metalloendopeptidase activity"/>
    <property type="evidence" value="ECO:0000318"/>
    <property type="project" value="GO_Central"/>
</dbReference>
<dbReference type="Ensembl" id="ENSACAT00000047785.1">
    <property type="protein sequence ID" value="ENSACAP00000025701.1"/>
    <property type="gene ID" value="ENSACAG00000035881.1"/>
</dbReference>
<dbReference type="Pfam" id="PF01562">
    <property type="entry name" value="Pep_M12B_propep"/>
    <property type="match status" value="1"/>
</dbReference>
<dbReference type="SUPFAM" id="SSF57552">
    <property type="entry name" value="Blood coagulation inhibitor (disintegrin)"/>
    <property type="match status" value="1"/>
</dbReference>
<accession>A0A803SRW1</accession>
<feature type="domain" description="EGF-like" evidence="17">
    <location>
        <begin position="616"/>
        <end position="649"/>
    </location>
</feature>
<evidence type="ECO:0000256" key="3">
    <source>
        <dbReference type="ARBA" id="ARBA00004613"/>
    </source>
</evidence>
<organism evidence="20 21">
    <name type="scientific">Anolis carolinensis</name>
    <name type="common">Green anole</name>
    <name type="synonym">American chameleon</name>
    <dbReference type="NCBI Taxonomy" id="28377"/>
    <lineage>
        <taxon>Eukaryota</taxon>
        <taxon>Metazoa</taxon>
        <taxon>Chordata</taxon>
        <taxon>Craniata</taxon>
        <taxon>Vertebrata</taxon>
        <taxon>Euteleostomi</taxon>
        <taxon>Lepidosauria</taxon>
        <taxon>Squamata</taxon>
        <taxon>Bifurcata</taxon>
        <taxon>Unidentata</taxon>
        <taxon>Episquamata</taxon>
        <taxon>Toxicofera</taxon>
        <taxon>Iguania</taxon>
        <taxon>Dactyloidae</taxon>
        <taxon>Anolis</taxon>
    </lineage>
</organism>
<keyword evidence="5" id="KW-0800">Toxin</keyword>
<dbReference type="CDD" id="cd04269">
    <property type="entry name" value="ZnMc_adamalysin_II_like"/>
    <property type="match status" value="1"/>
</dbReference>
<dbReference type="InterPro" id="IPR024079">
    <property type="entry name" value="MetalloPept_cat_dom_sf"/>
</dbReference>
<dbReference type="GO" id="GO:1990913">
    <property type="term" value="C:sperm head plasma membrane"/>
    <property type="evidence" value="ECO:0000318"/>
    <property type="project" value="GO_Central"/>
</dbReference>
<feature type="active site" evidence="16">
    <location>
        <position position="343"/>
    </location>
</feature>
<evidence type="ECO:0008006" key="22">
    <source>
        <dbReference type="Google" id="ProtNLM"/>
    </source>
</evidence>
<dbReference type="GO" id="GO:0008584">
    <property type="term" value="P:male gonad development"/>
    <property type="evidence" value="ECO:0000318"/>
    <property type="project" value="GO_Central"/>
</dbReference>
<evidence type="ECO:0000256" key="8">
    <source>
        <dbReference type="ARBA" id="ARBA00022801"/>
    </source>
</evidence>
<dbReference type="GO" id="GO:0046872">
    <property type="term" value="F:metal ion binding"/>
    <property type="evidence" value="ECO:0007669"/>
    <property type="project" value="UniProtKB-KW"/>
</dbReference>
<dbReference type="GO" id="GO:0090729">
    <property type="term" value="F:toxin activity"/>
    <property type="evidence" value="ECO:0007669"/>
    <property type="project" value="UniProtKB-KW"/>
</dbReference>
<keyword evidence="12 15" id="KW-1015">Disulfide bond</keyword>
<dbReference type="GO" id="GO:0009897">
    <property type="term" value="C:external side of plasma membrane"/>
    <property type="evidence" value="ECO:0000318"/>
    <property type="project" value="GO_Central"/>
</dbReference>
<dbReference type="SUPFAM" id="SSF55486">
    <property type="entry name" value="Metalloproteases ('zincins'), catalytic domain"/>
    <property type="match status" value="1"/>
</dbReference>
<dbReference type="AlphaFoldDB" id="A0A803SRW1"/>
<dbReference type="PROSITE" id="PS01186">
    <property type="entry name" value="EGF_2"/>
    <property type="match status" value="1"/>
</dbReference>
<dbReference type="InParanoid" id="A0A803SRW1"/>
<dbReference type="FunFam" id="3.40.390.10:FF:000002">
    <property type="entry name" value="Disintegrin and metalloproteinase domain-containing protein 22"/>
    <property type="match status" value="1"/>
</dbReference>
<comment type="subcellular location">
    <subcellularLocation>
        <location evidence="2">Membrane</location>
        <topology evidence="2">Single-pass type I membrane protein</topology>
    </subcellularLocation>
    <subcellularLocation>
        <location evidence="3">Secreted</location>
    </subcellularLocation>
</comment>
<evidence type="ECO:0000256" key="5">
    <source>
        <dbReference type="ARBA" id="ARBA00022656"/>
    </source>
</evidence>
<reference evidence="20" key="3">
    <citation type="submission" date="2025-09" db="UniProtKB">
        <authorList>
            <consortium name="Ensembl"/>
        </authorList>
    </citation>
    <scope>IDENTIFICATION</scope>
</reference>
<dbReference type="Pfam" id="PF08516">
    <property type="entry name" value="ADAM_CR"/>
    <property type="match status" value="1"/>
</dbReference>
<evidence type="ECO:0000313" key="20">
    <source>
        <dbReference type="Ensembl" id="ENSACAP00000025701.1"/>
    </source>
</evidence>
<evidence type="ECO:0000256" key="14">
    <source>
        <dbReference type="PROSITE-ProRule" id="PRU00068"/>
    </source>
</evidence>
<evidence type="ECO:0000256" key="2">
    <source>
        <dbReference type="ARBA" id="ARBA00004479"/>
    </source>
</evidence>
<keyword evidence="9 16" id="KW-0862">Zinc</keyword>
<feature type="binding site" evidence="16">
    <location>
        <position position="346"/>
    </location>
    <ligand>
        <name>Zn(2+)</name>
        <dbReference type="ChEBI" id="CHEBI:29105"/>
        <note>catalytic</note>
    </ligand>
</feature>
<evidence type="ECO:0000256" key="15">
    <source>
        <dbReference type="PROSITE-ProRule" id="PRU00076"/>
    </source>
</evidence>
<evidence type="ECO:0000259" key="18">
    <source>
        <dbReference type="PROSITE" id="PS50214"/>
    </source>
</evidence>
<feature type="disulfide bond" evidence="15">
    <location>
        <begin position="639"/>
        <end position="648"/>
    </location>
</feature>
<dbReference type="PROSITE" id="PS50214">
    <property type="entry name" value="DISINTEGRIN_2"/>
    <property type="match status" value="1"/>
</dbReference>
<protein>
    <recommendedName>
        <fullName evidence="22">ADAM metallopeptidase domain 20</fullName>
    </recommendedName>
</protein>
<dbReference type="PANTHER" id="PTHR11905">
    <property type="entry name" value="ADAM A DISINTEGRIN AND METALLOPROTEASE DOMAIN"/>
    <property type="match status" value="1"/>
</dbReference>
<keyword evidence="4" id="KW-0964">Secreted</keyword>
<proteinExistence type="predicted"/>
<dbReference type="InterPro" id="IPR036436">
    <property type="entry name" value="Disintegrin_dom_sf"/>
</dbReference>
<name>A0A803SRW1_ANOCA</name>
<evidence type="ECO:0000256" key="6">
    <source>
        <dbReference type="ARBA" id="ARBA00022692"/>
    </source>
</evidence>
<dbReference type="PROSITE" id="PS50215">
    <property type="entry name" value="ADAM_MEPRO"/>
    <property type="match status" value="1"/>
</dbReference>
<dbReference type="Pfam" id="PF01421">
    <property type="entry name" value="Reprolysin"/>
    <property type="match status" value="1"/>
</dbReference>
<dbReference type="InterPro" id="IPR001762">
    <property type="entry name" value="Disintegrin_dom"/>
</dbReference>
<evidence type="ECO:0000256" key="1">
    <source>
        <dbReference type="ARBA" id="ARBA00001947"/>
    </source>
</evidence>
<comment type="caution">
    <text evidence="15">Lacks conserved residue(s) required for the propagation of feature annotation.</text>
</comment>
<evidence type="ECO:0000256" key="11">
    <source>
        <dbReference type="ARBA" id="ARBA00023136"/>
    </source>
</evidence>
<evidence type="ECO:0000313" key="21">
    <source>
        <dbReference type="Proteomes" id="UP000001646"/>
    </source>
</evidence>
<dbReference type="InterPro" id="IPR002870">
    <property type="entry name" value="Peptidase_M12B_N"/>
</dbReference>
<dbReference type="GO" id="GO:0005576">
    <property type="term" value="C:extracellular region"/>
    <property type="evidence" value="ECO:0007669"/>
    <property type="project" value="UniProtKB-SubCell"/>
</dbReference>
<feature type="disulfide bond" evidence="16">
    <location>
        <begin position="359"/>
        <end position="364"/>
    </location>
</feature>
<dbReference type="PROSITE" id="PS00427">
    <property type="entry name" value="DISINTEGRIN_1"/>
    <property type="match status" value="1"/>
</dbReference>
<evidence type="ECO:0000256" key="12">
    <source>
        <dbReference type="ARBA" id="ARBA00023157"/>
    </source>
</evidence>
<dbReference type="GeneTree" id="ENSGT00940000161067"/>
<dbReference type="InterPro" id="IPR001590">
    <property type="entry name" value="Peptidase_M12B"/>
</dbReference>
<evidence type="ECO:0000259" key="17">
    <source>
        <dbReference type="PROSITE" id="PS50026"/>
    </source>
</evidence>
<dbReference type="PANTHER" id="PTHR11905:SF251">
    <property type="entry name" value="MEDIATOR COMPLEX SUBUNIT 6"/>
    <property type="match status" value="1"/>
</dbReference>
<dbReference type="PRINTS" id="PR00289">
    <property type="entry name" value="DISINTEGRIN"/>
</dbReference>
<evidence type="ECO:0000256" key="4">
    <source>
        <dbReference type="ARBA" id="ARBA00022525"/>
    </source>
</evidence>
<evidence type="ECO:0000256" key="10">
    <source>
        <dbReference type="ARBA" id="ARBA00022989"/>
    </source>
</evidence>
<feature type="binding site" evidence="16">
    <location>
        <position position="352"/>
    </location>
    <ligand>
        <name>Zn(2+)</name>
        <dbReference type="ChEBI" id="CHEBI:29105"/>
        <note>catalytic</note>
    </ligand>
</feature>
<feature type="domain" description="Peptidase M12B" evidence="19">
    <location>
        <begin position="207"/>
        <end position="395"/>
    </location>
</feature>
<reference evidence="20" key="2">
    <citation type="submission" date="2025-08" db="UniProtKB">
        <authorList>
            <consortium name="Ensembl"/>
        </authorList>
    </citation>
    <scope>IDENTIFICATION</scope>
</reference>
<dbReference type="Pfam" id="PF00200">
    <property type="entry name" value="Disintegrin"/>
    <property type="match status" value="1"/>
</dbReference>
<feature type="disulfide bond" evidence="14">
    <location>
        <begin position="450"/>
        <end position="470"/>
    </location>
</feature>
<dbReference type="GO" id="GO:0006508">
    <property type="term" value="P:proteolysis"/>
    <property type="evidence" value="ECO:0000318"/>
    <property type="project" value="GO_Central"/>
</dbReference>
<dbReference type="Proteomes" id="UP000001646">
    <property type="component" value="Unplaced"/>
</dbReference>
<keyword evidence="8" id="KW-0378">Hydrolase</keyword>
<dbReference type="SMART" id="SM00608">
    <property type="entry name" value="ACR"/>
    <property type="match status" value="1"/>
</dbReference>